<keyword evidence="11" id="KW-0963">Cytoplasm</keyword>
<dbReference type="EC" id="2.7.4.8" evidence="3 11"/>
<dbReference type="SMART" id="SM00072">
    <property type="entry name" value="GuKc"/>
    <property type="match status" value="1"/>
</dbReference>
<dbReference type="InterPro" id="IPR020590">
    <property type="entry name" value="Guanylate_kinase_CS"/>
</dbReference>
<evidence type="ECO:0000313" key="14">
    <source>
        <dbReference type="Proteomes" id="UP000637513"/>
    </source>
</evidence>
<evidence type="ECO:0000256" key="11">
    <source>
        <dbReference type="HAMAP-Rule" id="MF_00328"/>
    </source>
</evidence>
<dbReference type="PANTHER" id="PTHR23117:SF13">
    <property type="entry name" value="GUANYLATE KINASE"/>
    <property type="match status" value="1"/>
</dbReference>
<dbReference type="GO" id="GO:0004385">
    <property type="term" value="F:GMP kinase activity"/>
    <property type="evidence" value="ECO:0007669"/>
    <property type="project" value="UniProtKB-EC"/>
</dbReference>
<dbReference type="Proteomes" id="UP000637513">
    <property type="component" value="Unassembled WGS sequence"/>
</dbReference>
<dbReference type="PANTHER" id="PTHR23117">
    <property type="entry name" value="GUANYLATE KINASE-RELATED"/>
    <property type="match status" value="1"/>
</dbReference>
<dbReference type="Pfam" id="PF00625">
    <property type="entry name" value="Guanylate_kin"/>
    <property type="match status" value="1"/>
</dbReference>
<reference evidence="13 14" key="1">
    <citation type="submission" date="2020-08" db="EMBL/GenBank/DDBJ databases">
        <title>Genome public.</title>
        <authorList>
            <person name="Liu C."/>
            <person name="Sun Q."/>
        </authorList>
    </citation>
    <scope>NUCLEOTIDE SEQUENCE [LARGE SCALE GENOMIC DNA]</scope>
    <source>
        <strain evidence="13 14">BX3</strain>
    </source>
</reference>
<organism evidence="13 14">
    <name type="scientific">Jutongia hominis</name>
    <dbReference type="NCBI Taxonomy" id="2763664"/>
    <lineage>
        <taxon>Bacteria</taxon>
        <taxon>Bacillati</taxon>
        <taxon>Bacillota</taxon>
        <taxon>Clostridia</taxon>
        <taxon>Lachnospirales</taxon>
        <taxon>Lachnospiraceae</taxon>
        <taxon>Jutongia</taxon>
    </lineage>
</organism>
<keyword evidence="5 11" id="KW-0808">Transferase</keyword>
<comment type="caution">
    <text evidence="13">The sequence shown here is derived from an EMBL/GenBank/DDBJ whole genome shotgun (WGS) entry which is preliminary data.</text>
</comment>
<sequence length="206" mass="24082">MNKKGIIAIISGFSGVGKGTIVKELVNRYGYVVSISATTRKPREGEVDGKSYFFKTQEEFEQMIKKDELMEYAQYVDHYYGTPKKYVMEQLEQGNDVLLEIEMQGALKIKEKFPEVSLIFITPPSVEELKNRLINRGTETMEVIEKRVKRAAQECVYMQEYNYIVENDSLEVCIEQIHALLQSIHFENKNQKNLIENIRKDFDQYR</sequence>
<feature type="domain" description="Guanylate kinase-like" evidence="12">
    <location>
        <begin position="5"/>
        <end position="182"/>
    </location>
</feature>
<comment type="function">
    <text evidence="1 11">Essential for recycling GMP and indirectly, cGMP.</text>
</comment>
<evidence type="ECO:0000313" key="13">
    <source>
        <dbReference type="EMBL" id="MBC8556734.1"/>
    </source>
</evidence>
<comment type="similarity">
    <text evidence="2 11">Belongs to the guanylate kinase family.</text>
</comment>
<keyword evidence="7 11" id="KW-0418">Kinase</keyword>
<evidence type="ECO:0000256" key="2">
    <source>
        <dbReference type="ARBA" id="ARBA00005790"/>
    </source>
</evidence>
<evidence type="ECO:0000256" key="1">
    <source>
        <dbReference type="ARBA" id="ARBA00003531"/>
    </source>
</evidence>
<gene>
    <name evidence="11 13" type="primary">gmk</name>
    <name evidence="13" type="ORF">H8700_03300</name>
</gene>
<proteinExistence type="inferred from homology"/>
<evidence type="ECO:0000256" key="4">
    <source>
        <dbReference type="ARBA" id="ARBA00016296"/>
    </source>
</evidence>
<accession>A0ABR7MSU2</accession>
<dbReference type="SUPFAM" id="SSF52540">
    <property type="entry name" value="P-loop containing nucleoside triphosphate hydrolases"/>
    <property type="match status" value="1"/>
</dbReference>
<evidence type="ECO:0000256" key="9">
    <source>
        <dbReference type="ARBA" id="ARBA00030128"/>
    </source>
</evidence>
<dbReference type="RefSeq" id="WP_022141241.1">
    <property type="nucleotide sequence ID" value="NZ_JACRSW010000010.1"/>
</dbReference>
<keyword evidence="6 11" id="KW-0547">Nucleotide-binding</keyword>
<dbReference type="EMBL" id="JACRSW010000010">
    <property type="protein sequence ID" value="MBC8556734.1"/>
    <property type="molecule type" value="Genomic_DNA"/>
</dbReference>
<evidence type="ECO:0000256" key="5">
    <source>
        <dbReference type="ARBA" id="ARBA00022679"/>
    </source>
</evidence>
<dbReference type="Gene3D" id="3.40.50.300">
    <property type="entry name" value="P-loop containing nucleotide triphosphate hydrolases"/>
    <property type="match status" value="1"/>
</dbReference>
<dbReference type="InterPro" id="IPR027417">
    <property type="entry name" value="P-loop_NTPase"/>
</dbReference>
<comment type="subcellular location">
    <subcellularLocation>
        <location evidence="11">Cytoplasm</location>
    </subcellularLocation>
</comment>
<dbReference type="InterPro" id="IPR008144">
    <property type="entry name" value="Guanylate_kin-like_dom"/>
</dbReference>
<keyword evidence="8 11" id="KW-0067">ATP-binding</keyword>
<evidence type="ECO:0000256" key="7">
    <source>
        <dbReference type="ARBA" id="ARBA00022777"/>
    </source>
</evidence>
<evidence type="ECO:0000256" key="6">
    <source>
        <dbReference type="ARBA" id="ARBA00022741"/>
    </source>
</evidence>
<dbReference type="CDD" id="cd00071">
    <property type="entry name" value="GMPK"/>
    <property type="match status" value="1"/>
</dbReference>
<dbReference type="PROSITE" id="PS00856">
    <property type="entry name" value="GUANYLATE_KINASE_1"/>
    <property type="match status" value="1"/>
</dbReference>
<dbReference type="Gene3D" id="3.30.63.10">
    <property type="entry name" value="Guanylate Kinase phosphate binding domain"/>
    <property type="match status" value="1"/>
</dbReference>
<evidence type="ECO:0000259" key="12">
    <source>
        <dbReference type="PROSITE" id="PS50052"/>
    </source>
</evidence>
<keyword evidence="14" id="KW-1185">Reference proteome</keyword>
<feature type="binding site" evidence="11">
    <location>
        <begin position="12"/>
        <end position="19"/>
    </location>
    <ligand>
        <name>ATP</name>
        <dbReference type="ChEBI" id="CHEBI:30616"/>
    </ligand>
</feature>
<dbReference type="InterPro" id="IPR017665">
    <property type="entry name" value="Guanylate_kinase"/>
</dbReference>
<comment type="catalytic activity">
    <reaction evidence="10 11">
        <text>GMP + ATP = GDP + ADP</text>
        <dbReference type="Rhea" id="RHEA:20780"/>
        <dbReference type="ChEBI" id="CHEBI:30616"/>
        <dbReference type="ChEBI" id="CHEBI:58115"/>
        <dbReference type="ChEBI" id="CHEBI:58189"/>
        <dbReference type="ChEBI" id="CHEBI:456216"/>
        <dbReference type="EC" id="2.7.4.8"/>
    </reaction>
</comment>
<dbReference type="PROSITE" id="PS50052">
    <property type="entry name" value="GUANYLATE_KINASE_2"/>
    <property type="match status" value="1"/>
</dbReference>
<dbReference type="InterPro" id="IPR008145">
    <property type="entry name" value="GK/Ca_channel_bsu"/>
</dbReference>
<name>A0ABR7MSU2_9FIRM</name>
<evidence type="ECO:0000256" key="3">
    <source>
        <dbReference type="ARBA" id="ARBA00012961"/>
    </source>
</evidence>
<evidence type="ECO:0000256" key="10">
    <source>
        <dbReference type="ARBA" id="ARBA00048594"/>
    </source>
</evidence>
<dbReference type="HAMAP" id="MF_00328">
    <property type="entry name" value="Guanylate_kinase"/>
    <property type="match status" value="1"/>
</dbReference>
<protein>
    <recommendedName>
        <fullName evidence="4 11">Guanylate kinase</fullName>
        <ecNumber evidence="3 11">2.7.4.8</ecNumber>
    </recommendedName>
    <alternativeName>
        <fullName evidence="9 11">GMP kinase</fullName>
    </alternativeName>
</protein>
<evidence type="ECO:0000256" key="8">
    <source>
        <dbReference type="ARBA" id="ARBA00022840"/>
    </source>
</evidence>
<dbReference type="NCBIfam" id="TIGR03263">
    <property type="entry name" value="guanyl_kin"/>
    <property type="match status" value="1"/>
</dbReference>